<proteinExistence type="predicted"/>
<evidence type="ECO:0000313" key="1">
    <source>
        <dbReference type="EMBL" id="KAL2751507.1"/>
    </source>
</evidence>
<keyword evidence="2" id="KW-1185">Reference proteome</keyword>
<organism evidence="1 2">
    <name type="scientific">Vespula maculifrons</name>
    <name type="common">Eastern yellow jacket</name>
    <name type="synonym">Wasp</name>
    <dbReference type="NCBI Taxonomy" id="7453"/>
    <lineage>
        <taxon>Eukaryota</taxon>
        <taxon>Metazoa</taxon>
        <taxon>Ecdysozoa</taxon>
        <taxon>Arthropoda</taxon>
        <taxon>Hexapoda</taxon>
        <taxon>Insecta</taxon>
        <taxon>Pterygota</taxon>
        <taxon>Neoptera</taxon>
        <taxon>Endopterygota</taxon>
        <taxon>Hymenoptera</taxon>
        <taxon>Apocrita</taxon>
        <taxon>Aculeata</taxon>
        <taxon>Vespoidea</taxon>
        <taxon>Vespidae</taxon>
        <taxon>Vespinae</taxon>
        <taxon>Vespula</taxon>
    </lineage>
</organism>
<comment type="caution">
    <text evidence="1">The sequence shown here is derived from an EMBL/GenBank/DDBJ whole genome shotgun (WGS) entry which is preliminary data.</text>
</comment>
<accession>A0ABD2D297</accession>
<dbReference type="Proteomes" id="UP001607303">
    <property type="component" value="Unassembled WGS sequence"/>
</dbReference>
<reference evidence="1 2" key="1">
    <citation type="journal article" date="2024" name="Ann. Entomol. Soc. Am.">
        <title>Genomic analyses of the southern and eastern yellowjacket wasps (Hymenoptera: Vespidae) reveal evolutionary signatures of social life.</title>
        <authorList>
            <person name="Catto M.A."/>
            <person name="Caine P.B."/>
            <person name="Orr S.E."/>
            <person name="Hunt B.G."/>
            <person name="Goodisman M.A.D."/>
        </authorList>
    </citation>
    <scope>NUCLEOTIDE SEQUENCE [LARGE SCALE GENOMIC DNA]</scope>
    <source>
        <strain evidence="1">232</strain>
        <tissue evidence="1">Head and thorax</tissue>
    </source>
</reference>
<gene>
    <name evidence="1" type="ORF">V1477_000665</name>
</gene>
<name>A0ABD2D297_VESMC</name>
<dbReference type="AlphaFoldDB" id="A0ABD2D297"/>
<protein>
    <submittedName>
        <fullName evidence="1">Uncharacterized protein</fullName>
    </submittedName>
</protein>
<evidence type="ECO:0000313" key="2">
    <source>
        <dbReference type="Proteomes" id="UP001607303"/>
    </source>
</evidence>
<dbReference type="EMBL" id="JAYRBN010000007">
    <property type="protein sequence ID" value="KAL2751507.1"/>
    <property type="molecule type" value="Genomic_DNA"/>
</dbReference>
<sequence>MEEGDSGICLKSFSHFSDSIRSVRVLFERGIRIYRIRYRGGVKGNEGAKRRIGEEYVLSENRSTLLPPMSVGMYIRRDNNIRDYLMKSAGKMKASLLPEG</sequence>